<proteinExistence type="predicted"/>
<gene>
    <name evidence="2" type="ORF">AB1Y20_009606</name>
</gene>
<keyword evidence="3" id="KW-1185">Reference proteome</keyword>
<organism evidence="2 3">
    <name type="scientific">Prymnesium parvum</name>
    <name type="common">Toxic golden alga</name>
    <dbReference type="NCBI Taxonomy" id="97485"/>
    <lineage>
        <taxon>Eukaryota</taxon>
        <taxon>Haptista</taxon>
        <taxon>Haptophyta</taxon>
        <taxon>Prymnesiophyceae</taxon>
        <taxon>Prymnesiales</taxon>
        <taxon>Prymnesiaceae</taxon>
        <taxon>Prymnesium</taxon>
    </lineage>
</organism>
<dbReference type="AlphaFoldDB" id="A0AB34K4Q0"/>
<dbReference type="EMBL" id="JBGBPQ010000002">
    <property type="protein sequence ID" value="KAL1528248.1"/>
    <property type="molecule type" value="Genomic_DNA"/>
</dbReference>
<comment type="caution">
    <text evidence="2">The sequence shown here is derived from an EMBL/GenBank/DDBJ whole genome shotgun (WGS) entry which is preliminary data.</text>
</comment>
<feature type="region of interest" description="Disordered" evidence="1">
    <location>
        <begin position="1"/>
        <end position="99"/>
    </location>
</feature>
<dbReference type="Proteomes" id="UP001515480">
    <property type="component" value="Unassembled WGS sequence"/>
</dbReference>
<reference evidence="2 3" key="1">
    <citation type="journal article" date="2024" name="Science">
        <title>Giant polyketide synthase enzymes in the biosynthesis of giant marine polyether toxins.</title>
        <authorList>
            <person name="Fallon T.R."/>
            <person name="Shende V.V."/>
            <person name="Wierzbicki I.H."/>
            <person name="Pendleton A.L."/>
            <person name="Watervoot N.F."/>
            <person name="Auber R.P."/>
            <person name="Gonzalez D.J."/>
            <person name="Wisecaver J.H."/>
            <person name="Moore B.S."/>
        </authorList>
    </citation>
    <scope>NUCLEOTIDE SEQUENCE [LARGE SCALE GENOMIC DNA]</scope>
    <source>
        <strain evidence="2 3">12B1</strain>
    </source>
</reference>
<evidence type="ECO:0000313" key="3">
    <source>
        <dbReference type="Proteomes" id="UP001515480"/>
    </source>
</evidence>
<feature type="compositionally biased region" description="Basic and acidic residues" evidence="1">
    <location>
        <begin position="53"/>
        <end position="64"/>
    </location>
</feature>
<evidence type="ECO:0008006" key="4">
    <source>
        <dbReference type="Google" id="ProtNLM"/>
    </source>
</evidence>
<evidence type="ECO:0000313" key="2">
    <source>
        <dbReference type="EMBL" id="KAL1528248.1"/>
    </source>
</evidence>
<protein>
    <recommendedName>
        <fullName evidence="4">Ribosome biogenesis protein NOP53</fullName>
    </recommendedName>
</protein>
<accession>A0AB34K4Q0</accession>
<feature type="compositionally biased region" description="Basic and acidic residues" evidence="1">
    <location>
        <begin position="12"/>
        <end position="24"/>
    </location>
</feature>
<name>A0AB34K4Q0_PRYPA</name>
<evidence type="ECO:0000256" key="1">
    <source>
        <dbReference type="SAM" id="MobiDB-lite"/>
    </source>
</evidence>
<sequence>MLSARKPKGAGGKKEIPEWKRLLLEQDEPPAAPAAASSHKRPREDEVDPEVEEERRGVAVKESHSTPAAAAAAAVDDDDDDDDVDLSAYDLGGGDADDDDQEIAAAPVHMPTREELLLMRAARDTAGKSTKTYFVDDQARSIEKSAGSERKLDQLKLKKMIAQGKLPVPTATKHFDPREAMGGFRS</sequence>
<feature type="compositionally biased region" description="Acidic residues" evidence="1">
    <location>
        <begin position="75"/>
        <end position="85"/>
    </location>
</feature>